<name>A0A183FF61_HELPZ</name>
<evidence type="ECO:0000256" key="1">
    <source>
        <dbReference type="SAM" id="MobiDB-lite"/>
    </source>
</evidence>
<accession>A0A183FF61</accession>
<evidence type="ECO:0000313" key="4">
    <source>
        <dbReference type="WBParaSite" id="HPBE_0000510901-mRNA-1"/>
    </source>
</evidence>
<protein>
    <submittedName>
        <fullName evidence="4">Intraflagellar transport protein 43 homolog</fullName>
    </submittedName>
</protein>
<feature type="region of interest" description="Disordered" evidence="1">
    <location>
        <begin position="41"/>
        <end position="78"/>
    </location>
</feature>
<reference evidence="2 3" key="1">
    <citation type="submission" date="2018-11" db="EMBL/GenBank/DDBJ databases">
        <authorList>
            <consortium name="Pathogen Informatics"/>
        </authorList>
    </citation>
    <scope>NUCLEOTIDE SEQUENCE [LARGE SCALE GENOMIC DNA]</scope>
</reference>
<gene>
    <name evidence="2" type="ORF">HPBE_LOCUS5110</name>
</gene>
<organism evidence="3 4">
    <name type="scientific">Heligmosomoides polygyrus</name>
    <name type="common">Parasitic roundworm</name>
    <dbReference type="NCBI Taxonomy" id="6339"/>
    <lineage>
        <taxon>Eukaryota</taxon>
        <taxon>Metazoa</taxon>
        <taxon>Ecdysozoa</taxon>
        <taxon>Nematoda</taxon>
        <taxon>Chromadorea</taxon>
        <taxon>Rhabditida</taxon>
        <taxon>Rhabditina</taxon>
        <taxon>Rhabditomorpha</taxon>
        <taxon>Strongyloidea</taxon>
        <taxon>Heligmosomidae</taxon>
        <taxon>Heligmosomoides</taxon>
    </lineage>
</organism>
<sequence>MATKEEDDYRVTTLPLMVKTHEMKDRGDTEPRLQFLDTLERYSAPNQTEESSDDEQVLSSSEEDGTDISEESTTWSSL</sequence>
<accession>A0A3P8ARV7</accession>
<evidence type="ECO:0000313" key="2">
    <source>
        <dbReference type="EMBL" id="VDO63435.1"/>
    </source>
</evidence>
<dbReference type="EMBL" id="UZAH01025414">
    <property type="protein sequence ID" value="VDO63435.1"/>
    <property type="molecule type" value="Genomic_DNA"/>
</dbReference>
<dbReference type="WBParaSite" id="HPBE_0000510901-mRNA-1">
    <property type="protein sequence ID" value="HPBE_0000510901-mRNA-1"/>
    <property type="gene ID" value="HPBE_0000510901"/>
</dbReference>
<evidence type="ECO:0000313" key="3">
    <source>
        <dbReference type="Proteomes" id="UP000050761"/>
    </source>
</evidence>
<dbReference type="AlphaFoldDB" id="A0A183FF61"/>
<reference evidence="4" key="2">
    <citation type="submission" date="2019-09" db="UniProtKB">
        <authorList>
            <consortium name="WormBaseParasite"/>
        </authorList>
    </citation>
    <scope>IDENTIFICATION</scope>
</reference>
<dbReference type="Proteomes" id="UP000050761">
    <property type="component" value="Unassembled WGS sequence"/>
</dbReference>
<feature type="compositionally biased region" description="Acidic residues" evidence="1">
    <location>
        <begin position="50"/>
        <end position="70"/>
    </location>
</feature>
<proteinExistence type="predicted"/>
<keyword evidence="3" id="KW-1185">Reference proteome</keyword>